<accession>A0AAW1V4R0</accession>
<dbReference type="EMBL" id="JARQZJ010000102">
    <property type="protein sequence ID" value="KAK9886859.1"/>
    <property type="molecule type" value="Genomic_DNA"/>
</dbReference>
<organism evidence="2 3">
    <name type="scientific">Henosepilachna vigintioctopunctata</name>
    <dbReference type="NCBI Taxonomy" id="420089"/>
    <lineage>
        <taxon>Eukaryota</taxon>
        <taxon>Metazoa</taxon>
        <taxon>Ecdysozoa</taxon>
        <taxon>Arthropoda</taxon>
        <taxon>Hexapoda</taxon>
        <taxon>Insecta</taxon>
        <taxon>Pterygota</taxon>
        <taxon>Neoptera</taxon>
        <taxon>Endopterygota</taxon>
        <taxon>Coleoptera</taxon>
        <taxon>Polyphaga</taxon>
        <taxon>Cucujiformia</taxon>
        <taxon>Coccinelloidea</taxon>
        <taxon>Coccinellidae</taxon>
        <taxon>Epilachninae</taxon>
        <taxon>Epilachnini</taxon>
        <taxon>Henosepilachna</taxon>
    </lineage>
</organism>
<keyword evidence="1" id="KW-0812">Transmembrane</keyword>
<dbReference type="AlphaFoldDB" id="A0AAW1V4R0"/>
<evidence type="ECO:0000313" key="3">
    <source>
        <dbReference type="Proteomes" id="UP001431783"/>
    </source>
</evidence>
<gene>
    <name evidence="2" type="ORF">WA026_018508</name>
</gene>
<keyword evidence="3" id="KW-1185">Reference proteome</keyword>
<keyword evidence="1" id="KW-0472">Membrane</keyword>
<protein>
    <submittedName>
        <fullName evidence="2">Uncharacterized protein</fullName>
    </submittedName>
</protein>
<feature type="transmembrane region" description="Helical" evidence="1">
    <location>
        <begin position="271"/>
        <end position="295"/>
    </location>
</feature>
<proteinExistence type="predicted"/>
<comment type="caution">
    <text evidence="2">The sequence shown here is derived from an EMBL/GenBank/DDBJ whole genome shotgun (WGS) entry which is preliminary data.</text>
</comment>
<evidence type="ECO:0000256" key="1">
    <source>
        <dbReference type="SAM" id="Phobius"/>
    </source>
</evidence>
<dbReference type="Proteomes" id="UP001431783">
    <property type="component" value="Unassembled WGS sequence"/>
</dbReference>
<evidence type="ECO:0000313" key="2">
    <source>
        <dbReference type="EMBL" id="KAK9886859.1"/>
    </source>
</evidence>
<keyword evidence="1" id="KW-1133">Transmembrane helix</keyword>
<name>A0AAW1V4R0_9CUCU</name>
<sequence length="296" mass="34483">MKISRLMVNFTLTQCINFILNKNTSPTDFIIVTSNSVDILPNRPVARFEKAKDFTIPFGLKPDVLIFDNATVKEIQNVFYKLVTRQAYNSTAKYIFIVDIFHSTLIDFVTSNYLVNNIIIHMSTRKIITISPYKEYKVEHSYSKLVKGLEKCDNQSSLHQNFFPSKSYRNWRNRMVTLIYRHTLLHSKCVKCKSPGISFEIMTLVLEHLNIPYTFSRATPNNINELLDRHDFFIGSLILLAPDLFESTTPFDEEAVYFFVARPPQIERWRYILLVFSPSAWMYFVLSLLATVAVFV</sequence>
<reference evidence="2 3" key="1">
    <citation type="submission" date="2023-03" db="EMBL/GenBank/DDBJ databases">
        <title>Genome insight into feeding habits of ladybird beetles.</title>
        <authorList>
            <person name="Li H.-S."/>
            <person name="Huang Y.-H."/>
            <person name="Pang H."/>
        </authorList>
    </citation>
    <scope>NUCLEOTIDE SEQUENCE [LARGE SCALE GENOMIC DNA]</scope>
    <source>
        <strain evidence="2">SYSU_2023b</strain>
        <tissue evidence="2">Whole body</tissue>
    </source>
</reference>